<gene>
    <name evidence="3" type="ORF">ETP66_05225</name>
</gene>
<dbReference type="RefSeq" id="WP_130841280.1">
    <property type="nucleotide sequence ID" value="NZ_SIJL01000005.1"/>
</dbReference>
<feature type="coiled-coil region" evidence="1">
    <location>
        <begin position="18"/>
        <end position="52"/>
    </location>
</feature>
<comment type="caution">
    <text evidence="3">The sequence shown here is derived from an EMBL/GenBank/DDBJ whole genome shotgun (WGS) entry which is preliminary data.</text>
</comment>
<organism evidence="3 4">
    <name type="scientific">Thermus thermamylovorans</name>
    <dbReference type="NCBI Taxonomy" id="2509362"/>
    <lineage>
        <taxon>Bacteria</taxon>
        <taxon>Thermotogati</taxon>
        <taxon>Deinococcota</taxon>
        <taxon>Deinococci</taxon>
        <taxon>Thermales</taxon>
        <taxon>Thermaceae</taxon>
        <taxon>Thermus</taxon>
    </lineage>
</organism>
<evidence type="ECO:0000256" key="1">
    <source>
        <dbReference type="SAM" id="Coils"/>
    </source>
</evidence>
<sequence length="147" mass="16285">MFARIFTKEEADALLPELRRVLAQMRQAQRELREVQAQLPEARGLARRALEEEARFLLGSLEADARYLASLGVFLQDPERGLVDFPARIGGEVVFLCWQEGEPEVAHYHPLSGGFAQRRPLKAAGEGKGASGLPPREGRPGERRPGA</sequence>
<name>A0A4Q9B7M2_9DEIN</name>
<feature type="compositionally biased region" description="Basic and acidic residues" evidence="2">
    <location>
        <begin position="136"/>
        <end position="147"/>
    </location>
</feature>
<proteinExistence type="predicted"/>
<keyword evidence="1" id="KW-0175">Coiled coil</keyword>
<dbReference type="Proteomes" id="UP000292858">
    <property type="component" value="Unassembled WGS sequence"/>
</dbReference>
<keyword evidence="4" id="KW-1185">Reference proteome</keyword>
<feature type="region of interest" description="Disordered" evidence="2">
    <location>
        <begin position="119"/>
        <end position="147"/>
    </location>
</feature>
<dbReference type="AlphaFoldDB" id="A0A4Q9B7M2"/>
<accession>A0A4Q9B7M2</accession>
<evidence type="ECO:0000313" key="4">
    <source>
        <dbReference type="Proteomes" id="UP000292858"/>
    </source>
</evidence>
<protein>
    <submittedName>
        <fullName evidence="3">DUF2203 family protein</fullName>
    </submittedName>
</protein>
<evidence type="ECO:0000313" key="3">
    <source>
        <dbReference type="EMBL" id="TBH20817.1"/>
    </source>
</evidence>
<evidence type="ECO:0000256" key="2">
    <source>
        <dbReference type="SAM" id="MobiDB-lite"/>
    </source>
</evidence>
<dbReference type="EMBL" id="SIJL01000005">
    <property type="protein sequence ID" value="TBH20817.1"/>
    <property type="molecule type" value="Genomic_DNA"/>
</dbReference>
<dbReference type="InterPro" id="IPR018699">
    <property type="entry name" value="DUF2203"/>
</dbReference>
<dbReference type="OrthoDB" id="9802910at2"/>
<dbReference type="PIRSF" id="PIRSF016498">
    <property type="entry name" value="UCP016498"/>
    <property type="match status" value="1"/>
</dbReference>
<dbReference type="Pfam" id="PF09969">
    <property type="entry name" value="DUF2203"/>
    <property type="match status" value="1"/>
</dbReference>
<reference evidence="3 4" key="1">
    <citation type="submission" date="2019-02" db="EMBL/GenBank/DDBJ databases">
        <title>Thermus sp. a novel from hot spring.</title>
        <authorList>
            <person name="Zhao Z."/>
        </authorList>
    </citation>
    <scope>NUCLEOTIDE SEQUENCE [LARGE SCALE GENOMIC DNA]</scope>
    <source>
        <strain evidence="3 4">CFH 72773T</strain>
    </source>
</reference>